<sequence length="142" mass="14817">MTAPVRVRVVHRFSSDPATVFAALGEHENLGKIFAPFKITRLNDGSTSRNGAGSARTLRLGPVAFVETVTNAVPDELIEYAITSGVTPLRGHWGKQVLAPTSDGGTELIYTIGFNAIAPGLAAAIGVGLSNGIKRGLPKLVP</sequence>
<dbReference type="Gene3D" id="3.30.530.20">
    <property type="match status" value="1"/>
</dbReference>
<dbReference type="EMBL" id="AP019307">
    <property type="protein sequence ID" value="BBH17882.1"/>
    <property type="molecule type" value="Genomic_DNA"/>
</dbReference>
<dbReference type="InterPro" id="IPR019587">
    <property type="entry name" value="Polyketide_cyclase/dehydratase"/>
</dbReference>
<evidence type="ECO:0000313" key="1">
    <source>
        <dbReference type="EMBL" id="BBH17882.1"/>
    </source>
</evidence>
<proteinExistence type="predicted"/>
<dbReference type="InterPro" id="IPR023393">
    <property type="entry name" value="START-like_dom_sf"/>
</dbReference>
<reference evidence="1 2" key="1">
    <citation type="submission" date="2018-11" db="EMBL/GenBank/DDBJ databases">
        <title>Complete genome sequence of Nocardioides baekrokdamisoli strain KCTC 39748.</title>
        <authorList>
            <person name="Kang S.W."/>
            <person name="Lee K.C."/>
            <person name="Kim K.K."/>
            <person name="Kim J.S."/>
            <person name="Kim D.S."/>
            <person name="Ko S.H."/>
            <person name="Yang S.H."/>
            <person name="Shin Y.K."/>
            <person name="Lee J.S."/>
        </authorList>
    </citation>
    <scope>NUCLEOTIDE SEQUENCE [LARGE SCALE GENOMIC DNA]</scope>
    <source>
        <strain evidence="1 2">KCTC 39748</strain>
    </source>
</reference>
<dbReference type="AlphaFoldDB" id="A0A3G9II35"/>
<dbReference type="CDD" id="cd07821">
    <property type="entry name" value="PYR_PYL_RCAR_like"/>
    <property type="match status" value="1"/>
</dbReference>
<organism evidence="1 2">
    <name type="scientific">Nocardioides baekrokdamisoli</name>
    <dbReference type="NCBI Taxonomy" id="1804624"/>
    <lineage>
        <taxon>Bacteria</taxon>
        <taxon>Bacillati</taxon>
        <taxon>Actinomycetota</taxon>
        <taxon>Actinomycetes</taxon>
        <taxon>Propionibacteriales</taxon>
        <taxon>Nocardioidaceae</taxon>
        <taxon>Nocardioides</taxon>
    </lineage>
</organism>
<dbReference type="OrthoDB" id="4459835at2"/>
<dbReference type="Pfam" id="PF10604">
    <property type="entry name" value="Polyketide_cyc2"/>
    <property type="match status" value="1"/>
</dbReference>
<gene>
    <name evidence="1" type="ORF">Back2_21690</name>
</gene>
<accession>A0A3G9II35</accession>
<dbReference type="Proteomes" id="UP000271573">
    <property type="component" value="Chromosome"/>
</dbReference>
<dbReference type="KEGG" id="nbe:Back2_21690"/>
<name>A0A3G9II35_9ACTN</name>
<dbReference type="SUPFAM" id="SSF55961">
    <property type="entry name" value="Bet v1-like"/>
    <property type="match status" value="1"/>
</dbReference>
<dbReference type="RefSeq" id="WP_125569271.1">
    <property type="nucleotide sequence ID" value="NZ_AP019307.1"/>
</dbReference>
<keyword evidence="2" id="KW-1185">Reference proteome</keyword>
<protein>
    <submittedName>
        <fullName evidence="1">Polyketide cyclase</fullName>
    </submittedName>
</protein>
<evidence type="ECO:0000313" key="2">
    <source>
        <dbReference type="Proteomes" id="UP000271573"/>
    </source>
</evidence>